<evidence type="ECO:0000259" key="6">
    <source>
        <dbReference type="PROSITE" id="PS50850"/>
    </source>
</evidence>
<dbReference type="RefSeq" id="WP_344245051.1">
    <property type="nucleotide sequence ID" value="NZ_BAAAHH010000035.1"/>
</dbReference>
<keyword evidence="4 5" id="KW-0472">Membrane</keyword>
<reference evidence="8" key="1">
    <citation type="journal article" date="2019" name="Int. J. Syst. Evol. Microbiol.">
        <title>The Global Catalogue of Microorganisms (GCM) 10K type strain sequencing project: providing services to taxonomists for standard genome sequencing and annotation.</title>
        <authorList>
            <consortium name="The Broad Institute Genomics Platform"/>
            <consortium name="The Broad Institute Genome Sequencing Center for Infectious Disease"/>
            <person name="Wu L."/>
            <person name="Ma J."/>
        </authorList>
    </citation>
    <scope>NUCLEOTIDE SEQUENCE [LARGE SCALE GENOMIC DNA]</scope>
    <source>
        <strain evidence="8">JCM 10696</strain>
    </source>
</reference>
<feature type="transmembrane region" description="Helical" evidence="5">
    <location>
        <begin position="244"/>
        <end position="264"/>
    </location>
</feature>
<feature type="transmembrane region" description="Helical" evidence="5">
    <location>
        <begin position="43"/>
        <end position="66"/>
    </location>
</feature>
<dbReference type="PANTHER" id="PTHR23542">
    <property type="match status" value="1"/>
</dbReference>
<dbReference type="PANTHER" id="PTHR23542:SF1">
    <property type="entry name" value="MAJOR FACILITATOR SUPERFAMILY (MFS) PROFILE DOMAIN-CONTAINING PROTEIN"/>
    <property type="match status" value="1"/>
</dbReference>
<evidence type="ECO:0000256" key="2">
    <source>
        <dbReference type="ARBA" id="ARBA00022692"/>
    </source>
</evidence>
<dbReference type="Gene3D" id="1.20.1250.20">
    <property type="entry name" value="MFS general substrate transporter like domains"/>
    <property type="match status" value="1"/>
</dbReference>
<evidence type="ECO:0000313" key="8">
    <source>
        <dbReference type="Proteomes" id="UP001500665"/>
    </source>
</evidence>
<feature type="transmembrane region" description="Helical" evidence="5">
    <location>
        <begin position="12"/>
        <end position="37"/>
    </location>
</feature>
<accession>A0ABP4CEH2</accession>
<evidence type="ECO:0000256" key="4">
    <source>
        <dbReference type="ARBA" id="ARBA00023136"/>
    </source>
</evidence>
<feature type="transmembrane region" description="Helical" evidence="5">
    <location>
        <begin position="211"/>
        <end position="232"/>
    </location>
</feature>
<evidence type="ECO:0000256" key="3">
    <source>
        <dbReference type="ARBA" id="ARBA00022989"/>
    </source>
</evidence>
<dbReference type="InterPro" id="IPR020846">
    <property type="entry name" value="MFS_dom"/>
</dbReference>
<dbReference type="InterPro" id="IPR036259">
    <property type="entry name" value="MFS_trans_sf"/>
</dbReference>
<evidence type="ECO:0000256" key="1">
    <source>
        <dbReference type="ARBA" id="ARBA00004651"/>
    </source>
</evidence>
<proteinExistence type="predicted"/>
<sequence length="395" mass="39990">MSVYLDLLRAPWAARLLGGTLLGRLPNGMGVLAITLFTRAEGGSWALAGALSAVHGLATGAGQPVLGRMMDRLGQPRILLPSALLAGLGFVLFALTGISSLPLAVFTVALAGFFTPPLEPGLRALWPRVLHRPDQVQAAYAMDAAAQELLFTFGPLLVVLAGLASGTAPLYTAALLGLAGTLVVITSRPSREWRGEPHTAHWAGALRSRGLLLLASCLGFVGLSLGVIMVAMPAYAEGAGQPKAAGWLLAVNALGALTGGLVYGARVWAGAPERRVLPLLAGLAAGYALLALTPSPPVMALLSYLAGVCLAPVLACVFGLVEGLAPAGTVTEAFAWIVAFMTVGTSAGSALAGWLQEASGNRAAFSGAALGGLAAVALCALGGSWLRARPGAEAV</sequence>
<protein>
    <submittedName>
        <fullName evidence="7">MFS transporter</fullName>
    </submittedName>
</protein>
<dbReference type="InterPro" id="IPR011701">
    <property type="entry name" value="MFS"/>
</dbReference>
<evidence type="ECO:0000256" key="5">
    <source>
        <dbReference type="SAM" id="Phobius"/>
    </source>
</evidence>
<dbReference type="Proteomes" id="UP001500665">
    <property type="component" value="Unassembled WGS sequence"/>
</dbReference>
<organism evidence="7 8">
    <name type="scientific">Actinocorallia libanotica</name>
    <dbReference type="NCBI Taxonomy" id="46162"/>
    <lineage>
        <taxon>Bacteria</taxon>
        <taxon>Bacillati</taxon>
        <taxon>Actinomycetota</taxon>
        <taxon>Actinomycetes</taxon>
        <taxon>Streptosporangiales</taxon>
        <taxon>Thermomonosporaceae</taxon>
        <taxon>Actinocorallia</taxon>
    </lineage>
</organism>
<feature type="transmembrane region" description="Helical" evidence="5">
    <location>
        <begin position="170"/>
        <end position="190"/>
    </location>
</feature>
<dbReference type="PROSITE" id="PS50850">
    <property type="entry name" value="MFS"/>
    <property type="match status" value="1"/>
</dbReference>
<feature type="transmembrane region" description="Helical" evidence="5">
    <location>
        <begin position="367"/>
        <end position="386"/>
    </location>
</feature>
<comment type="caution">
    <text evidence="7">The sequence shown here is derived from an EMBL/GenBank/DDBJ whole genome shotgun (WGS) entry which is preliminary data.</text>
</comment>
<dbReference type="EMBL" id="BAAAHH010000035">
    <property type="protein sequence ID" value="GAA0964758.1"/>
    <property type="molecule type" value="Genomic_DNA"/>
</dbReference>
<name>A0ABP4CEH2_9ACTN</name>
<feature type="transmembrane region" description="Helical" evidence="5">
    <location>
        <begin position="301"/>
        <end position="321"/>
    </location>
</feature>
<feature type="transmembrane region" description="Helical" evidence="5">
    <location>
        <begin position="276"/>
        <end position="295"/>
    </location>
</feature>
<feature type="transmembrane region" description="Helical" evidence="5">
    <location>
        <begin position="333"/>
        <end position="355"/>
    </location>
</feature>
<feature type="domain" description="Major facilitator superfamily (MFS) profile" evidence="6">
    <location>
        <begin position="210"/>
        <end position="395"/>
    </location>
</feature>
<keyword evidence="3 5" id="KW-1133">Transmembrane helix</keyword>
<evidence type="ECO:0000313" key="7">
    <source>
        <dbReference type="EMBL" id="GAA0964758.1"/>
    </source>
</evidence>
<keyword evidence="8" id="KW-1185">Reference proteome</keyword>
<keyword evidence="2 5" id="KW-0812">Transmembrane</keyword>
<comment type="subcellular location">
    <subcellularLocation>
        <location evidence="1">Cell membrane</location>
        <topology evidence="1">Multi-pass membrane protein</topology>
    </subcellularLocation>
</comment>
<gene>
    <name evidence="7" type="ORF">GCM10009550_63400</name>
</gene>
<dbReference type="SUPFAM" id="SSF103473">
    <property type="entry name" value="MFS general substrate transporter"/>
    <property type="match status" value="1"/>
</dbReference>
<dbReference type="Pfam" id="PF07690">
    <property type="entry name" value="MFS_1"/>
    <property type="match status" value="1"/>
</dbReference>